<dbReference type="CDD" id="cd00130">
    <property type="entry name" value="PAS"/>
    <property type="match status" value="1"/>
</dbReference>
<dbReference type="GO" id="GO:0006935">
    <property type="term" value="P:chemotaxis"/>
    <property type="evidence" value="ECO:0007669"/>
    <property type="project" value="InterPro"/>
</dbReference>
<keyword evidence="9" id="KW-1185">Reference proteome</keyword>
<dbReference type="Pfam" id="PF13426">
    <property type="entry name" value="PAS_9"/>
    <property type="match status" value="1"/>
</dbReference>
<dbReference type="OrthoDB" id="7991996at2"/>
<evidence type="ECO:0000313" key="8">
    <source>
        <dbReference type="EMBL" id="SHE73615.1"/>
    </source>
</evidence>
<dbReference type="GO" id="GO:0007165">
    <property type="term" value="P:signal transduction"/>
    <property type="evidence" value="ECO:0007669"/>
    <property type="project" value="UniProtKB-KW"/>
</dbReference>
<dbReference type="SUPFAM" id="SSF58104">
    <property type="entry name" value="Methyl-accepting chemotaxis protein (MCP) signaling domain"/>
    <property type="match status" value="1"/>
</dbReference>
<evidence type="ECO:0000259" key="7">
    <source>
        <dbReference type="PROSITE" id="PS50113"/>
    </source>
</evidence>
<dbReference type="Gene3D" id="3.30.450.20">
    <property type="entry name" value="PAS domain"/>
    <property type="match status" value="1"/>
</dbReference>
<reference evidence="9" key="1">
    <citation type="submission" date="2016-11" db="EMBL/GenBank/DDBJ databases">
        <authorList>
            <person name="Varghese N."/>
            <person name="Submissions S."/>
        </authorList>
    </citation>
    <scope>NUCLEOTIDE SEQUENCE [LARGE SCALE GENOMIC DNA]</scope>
    <source>
        <strain evidence="9">DSM 16579</strain>
    </source>
</reference>
<evidence type="ECO:0000259" key="5">
    <source>
        <dbReference type="PROSITE" id="PS50111"/>
    </source>
</evidence>
<dbReference type="Gene3D" id="1.10.287.950">
    <property type="entry name" value="Methyl-accepting chemotaxis protein"/>
    <property type="match status" value="1"/>
</dbReference>
<dbReference type="RefSeq" id="WP_072838397.1">
    <property type="nucleotide sequence ID" value="NZ_FQVF01000003.1"/>
</dbReference>
<dbReference type="Pfam" id="PF00015">
    <property type="entry name" value="MCPsignal"/>
    <property type="match status" value="1"/>
</dbReference>
<evidence type="ECO:0000256" key="4">
    <source>
        <dbReference type="PROSITE-ProRule" id="PRU00284"/>
    </source>
</evidence>
<organism evidence="8 9">
    <name type="scientific">Marinomonas polaris DSM 16579</name>
    <dbReference type="NCBI Taxonomy" id="1122206"/>
    <lineage>
        <taxon>Bacteria</taxon>
        <taxon>Pseudomonadati</taxon>
        <taxon>Pseudomonadota</taxon>
        <taxon>Gammaproteobacteria</taxon>
        <taxon>Oceanospirillales</taxon>
        <taxon>Oceanospirillaceae</taxon>
        <taxon>Marinomonas</taxon>
    </lineage>
</organism>
<dbReference type="Proteomes" id="UP000184517">
    <property type="component" value="Unassembled WGS sequence"/>
</dbReference>
<name>A0A1M4VXJ7_9GAMM</name>
<dbReference type="InterPro" id="IPR004090">
    <property type="entry name" value="Chemotax_Me-accpt_rcpt"/>
</dbReference>
<evidence type="ECO:0000256" key="1">
    <source>
        <dbReference type="ARBA" id="ARBA00004370"/>
    </source>
</evidence>
<keyword evidence="2 4" id="KW-0807">Transducer</keyword>
<dbReference type="SMART" id="SM00086">
    <property type="entry name" value="PAC"/>
    <property type="match status" value="2"/>
</dbReference>
<dbReference type="SUPFAM" id="SSF55785">
    <property type="entry name" value="PYP-like sensor domain (PAS domain)"/>
    <property type="match status" value="1"/>
</dbReference>
<dbReference type="PANTHER" id="PTHR32089">
    <property type="entry name" value="METHYL-ACCEPTING CHEMOTAXIS PROTEIN MCPB"/>
    <property type="match status" value="1"/>
</dbReference>
<feature type="domain" description="PAC" evidence="7">
    <location>
        <begin position="279"/>
        <end position="333"/>
    </location>
</feature>
<proteinExistence type="inferred from homology"/>
<dbReference type="InterPro" id="IPR001610">
    <property type="entry name" value="PAC"/>
</dbReference>
<gene>
    <name evidence="8" type="ORF">SAMN02745753_00771</name>
</gene>
<dbReference type="AlphaFoldDB" id="A0A1M4VXJ7"/>
<dbReference type="NCBIfam" id="TIGR00229">
    <property type="entry name" value="sensory_box"/>
    <property type="match status" value="1"/>
</dbReference>
<dbReference type="GO" id="GO:0004888">
    <property type="term" value="F:transmembrane signaling receptor activity"/>
    <property type="evidence" value="ECO:0007669"/>
    <property type="project" value="InterPro"/>
</dbReference>
<dbReference type="InterPro" id="IPR035965">
    <property type="entry name" value="PAS-like_dom_sf"/>
</dbReference>
<evidence type="ECO:0000256" key="2">
    <source>
        <dbReference type="ARBA" id="ARBA00023224"/>
    </source>
</evidence>
<evidence type="ECO:0000256" key="3">
    <source>
        <dbReference type="ARBA" id="ARBA00029447"/>
    </source>
</evidence>
<feature type="domain" description="PAS" evidence="6">
    <location>
        <begin position="207"/>
        <end position="278"/>
    </location>
</feature>
<comment type="similarity">
    <text evidence="3">Belongs to the methyl-accepting chemotaxis (MCP) protein family.</text>
</comment>
<dbReference type="InterPro" id="IPR004089">
    <property type="entry name" value="MCPsignal_dom"/>
</dbReference>
<dbReference type="SMART" id="SM00091">
    <property type="entry name" value="PAS"/>
    <property type="match status" value="2"/>
</dbReference>
<dbReference type="PROSITE" id="PS50111">
    <property type="entry name" value="CHEMOTAXIS_TRANSDUC_2"/>
    <property type="match status" value="1"/>
</dbReference>
<sequence length="533" mass="59377">MWFSSKNTKIMAEQVVITHKDAAVIVDREQRVIASNQAYGSLSQRFNKSDDNQALTFLLKHHDKSSDYIKGDKGLHFKLQTTPFTIKHLESCVLYVFEPVSEPILAELNWQKLIGLGQDSYAVFDLNNKLVTANFDSINSDSLYLDHKDTQLLEVLNTASNSEDGLLCLSEKQDVYVHVHHHLLASEKGKLSAFVLSKRSDNTNNKQLKLLSQVVSNTSTSVLITDKNGFVEYVNPGFETLSGYTLEEVKGKKPSFLLQREQTDKETIKRISKNLKARQPFYEEILNFDKSGVPYWIVLSVNPIFNKSGEHTGFVGVSSDVREIKRQVLEQINQRDAISSHSAVLEFNQNGQFISANDYTKKQLNIENDTQIQLVIGNLKDYLDKPRIQKIEKGEATAVMMKLNHNGAEVVLDCVISSITDLNGDISKYIVFGSNVSSRNKLVSETHHSMSSVLGKIQTTVTTINAVADQTNLLALNAAIEAARAGEAGRGFAVVADEVRNLAKTSNEAAVQIGLLINETQSHVNQLSSFLQE</sequence>
<dbReference type="STRING" id="1122206.SAMN02745753_00771"/>
<dbReference type="InterPro" id="IPR000014">
    <property type="entry name" value="PAS"/>
</dbReference>
<evidence type="ECO:0000259" key="6">
    <source>
        <dbReference type="PROSITE" id="PS50112"/>
    </source>
</evidence>
<dbReference type="PANTHER" id="PTHR32089:SF112">
    <property type="entry name" value="LYSOZYME-LIKE PROTEIN-RELATED"/>
    <property type="match status" value="1"/>
</dbReference>
<dbReference type="PRINTS" id="PR00260">
    <property type="entry name" value="CHEMTRNSDUCR"/>
</dbReference>
<dbReference type="EMBL" id="FQVF01000003">
    <property type="protein sequence ID" value="SHE73615.1"/>
    <property type="molecule type" value="Genomic_DNA"/>
</dbReference>
<accession>A0A1M4VXJ7</accession>
<evidence type="ECO:0000313" key="9">
    <source>
        <dbReference type="Proteomes" id="UP000184517"/>
    </source>
</evidence>
<protein>
    <submittedName>
        <fullName evidence="8">Methyl-accepting chemotaxis protein</fullName>
    </submittedName>
</protein>
<feature type="domain" description="Methyl-accepting transducer" evidence="5">
    <location>
        <begin position="443"/>
        <end position="533"/>
    </location>
</feature>
<dbReference type="PROSITE" id="PS50112">
    <property type="entry name" value="PAS"/>
    <property type="match status" value="1"/>
</dbReference>
<dbReference type="InterPro" id="IPR000700">
    <property type="entry name" value="PAS-assoc_C"/>
</dbReference>
<dbReference type="GO" id="GO:0016020">
    <property type="term" value="C:membrane"/>
    <property type="evidence" value="ECO:0007669"/>
    <property type="project" value="UniProtKB-SubCell"/>
</dbReference>
<dbReference type="PROSITE" id="PS50113">
    <property type="entry name" value="PAC"/>
    <property type="match status" value="1"/>
</dbReference>
<comment type="subcellular location">
    <subcellularLocation>
        <location evidence="1">Membrane</location>
    </subcellularLocation>
</comment>